<dbReference type="InterPro" id="IPR018247">
    <property type="entry name" value="EF_Hand_1_Ca_BS"/>
</dbReference>
<evidence type="ECO:0000256" key="4">
    <source>
        <dbReference type="ARBA" id="ARBA00022737"/>
    </source>
</evidence>
<dbReference type="AlphaFoldDB" id="E4WZB8"/>
<dbReference type="PANTHER" id="PTHR23055:SF178">
    <property type="entry name" value="NEUROCALCIN HOMOLOG"/>
    <property type="match status" value="1"/>
</dbReference>
<dbReference type="InterPro" id="IPR011992">
    <property type="entry name" value="EF-hand-dom_pair"/>
</dbReference>
<evidence type="ECO:0000256" key="5">
    <source>
        <dbReference type="ARBA" id="ARBA00022837"/>
    </source>
</evidence>
<evidence type="ECO:0000256" key="6">
    <source>
        <dbReference type="ARBA" id="ARBA00023288"/>
    </source>
</evidence>
<comment type="similarity">
    <text evidence="1">Belongs to the recoverin family.</text>
</comment>
<organism evidence="8">
    <name type="scientific">Oikopleura dioica</name>
    <name type="common">Tunicate</name>
    <dbReference type="NCBI Taxonomy" id="34765"/>
    <lineage>
        <taxon>Eukaryota</taxon>
        <taxon>Metazoa</taxon>
        <taxon>Chordata</taxon>
        <taxon>Tunicata</taxon>
        <taxon>Appendicularia</taxon>
        <taxon>Copelata</taxon>
        <taxon>Oikopleuridae</taxon>
        <taxon>Oikopleura</taxon>
    </lineage>
</organism>
<dbReference type="SUPFAM" id="SSF47473">
    <property type="entry name" value="EF-hand"/>
    <property type="match status" value="1"/>
</dbReference>
<dbReference type="EMBL" id="FN653019">
    <property type="protein sequence ID" value="CBY22514.1"/>
    <property type="molecule type" value="Genomic_DNA"/>
</dbReference>
<reference evidence="8" key="1">
    <citation type="journal article" date="2010" name="Science">
        <title>Plasticity of animal genome architecture unmasked by rapid evolution of a pelagic tunicate.</title>
        <authorList>
            <person name="Denoeud F."/>
            <person name="Henriet S."/>
            <person name="Mungpakdee S."/>
            <person name="Aury J.M."/>
            <person name="Da Silva C."/>
            <person name="Brinkmann H."/>
            <person name="Mikhaleva J."/>
            <person name="Olsen L.C."/>
            <person name="Jubin C."/>
            <person name="Canestro C."/>
            <person name="Bouquet J.M."/>
            <person name="Danks G."/>
            <person name="Poulain J."/>
            <person name="Campsteijn C."/>
            <person name="Adamski M."/>
            <person name="Cross I."/>
            <person name="Yadetie F."/>
            <person name="Muffato M."/>
            <person name="Louis A."/>
            <person name="Butcher S."/>
            <person name="Tsagkogeorga G."/>
            <person name="Konrad A."/>
            <person name="Singh S."/>
            <person name="Jensen M.F."/>
            <person name="Cong E.H."/>
            <person name="Eikeseth-Otteraa H."/>
            <person name="Noel B."/>
            <person name="Anthouard V."/>
            <person name="Porcel B.M."/>
            <person name="Kachouri-Lafond R."/>
            <person name="Nishino A."/>
            <person name="Ugolini M."/>
            <person name="Chourrout P."/>
            <person name="Nishida H."/>
            <person name="Aasland R."/>
            <person name="Huzurbazar S."/>
            <person name="Westhof E."/>
            <person name="Delsuc F."/>
            <person name="Lehrach H."/>
            <person name="Reinhardt R."/>
            <person name="Weissenbach J."/>
            <person name="Roy S.W."/>
            <person name="Artiguenave F."/>
            <person name="Postlethwait J.H."/>
            <person name="Manak J.R."/>
            <person name="Thompson E.M."/>
            <person name="Jaillon O."/>
            <person name="Du Pasquier L."/>
            <person name="Boudinot P."/>
            <person name="Liberles D.A."/>
            <person name="Volff J.N."/>
            <person name="Philippe H."/>
            <person name="Lenhard B."/>
            <person name="Roest Crollius H."/>
            <person name="Wincker P."/>
            <person name="Chourrout D."/>
        </authorList>
    </citation>
    <scope>NUCLEOTIDE SEQUENCE [LARGE SCALE GENOMIC DNA]</scope>
</reference>
<dbReference type="PROSITE" id="PS50222">
    <property type="entry name" value="EF_HAND_2"/>
    <property type="match status" value="2"/>
</dbReference>
<evidence type="ECO:0000256" key="3">
    <source>
        <dbReference type="ARBA" id="ARBA00022723"/>
    </source>
</evidence>
<keyword evidence="4" id="KW-0677">Repeat</keyword>
<dbReference type="InterPro" id="IPR002048">
    <property type="entry name" value="EF_hand_dom"/>
</dbReference>
<keyword evidence="6" id="KW-0449">Lipoprotein</keyword>
<keyword evidence="2" id="KW-0519">Myristate</keyword>
<gene>
    <name evidence="8" type="ORF">GSOID_T00013272001</name>
</gene>
<evidence type="ECO:0000313" key="9">
    <source>
        <dbReference type="Proteomes" id="UP000001307"/>
    </source>
</evidence>
<dbReference type="Proteomes" id="UP000001307">
    <property type="component" value="Unassembled WGS sequence"/>
</dbReference>
<evidence type="ECO:0000256" key="1">
    <source>
        <dbReference type="ARBA" id="ARBA00006049"/>
    </source>
</evidence>
<dbReference type="CDD" id="cd00051">
    <property type="entry name" value="EFh"/>
    <property type="match status" value="1"/>
</dbReference>
<evidence type="ECO:0000256" key="2">
    <source>
        <dbReference type="ARBA" id="ARBA00022707"/>
    </source>
</evidence>
<protein>
    <recommendedName>
        <fullName evidence="7">EF-hand domain-containing protein</fullName>
    </recommendedName>
</protein>
<keyword evidence="3" id="KW-0479">Metal-binding</keyword>
<dbReference type="InParanoid" id="E4WZB8"/>
<feature type="domain" description="EF-hand" evidence="7">
    <location>
        <begin position="60"/>
        <end position="95"/>
    </location>
</feature>
<name>E4WZB8_OIKDI</name>
<dbReference type="OrthoDB" id="191686at2759"/>
<feature type="domain" description="EF-hand" evidence="7">
    <location>
        <begin position="108"/>
        <end position="131"/>
    </location>
</feature>
<proteinExistence type="inferred from homology"/>
<dbReference type="Gene3D" id="1.10.238.10">
    <property type="entry name" value="EF-hand"/>
    <property type="match status" value="1"/>
</dbReference>
<dbReference type="PROSITE" id="PS00018">
    <property type="entry name" value="EF_HAND_1"/>
    <property type="match status" value="2"/>
</dbReference>
<dbReference type="InterPro" id="IPR028846">
    <property type="entry name" value="Recoverin"/>
</dbReference>
<dbReference type="Pfam" id="PF13202">
    <property type="entry name" value="EF-hand_5"/>
    <property type="match status" value="2"/>
</dbReference>
<accession>E4WZB8</accession>
<evidence type="ECO:0000313" key="8">
    <source>
        <dbReference type="EMBL" id="CBY22514.1"/>
    </source>
</evidence>
<dbReference type="PRINTS" id="PR00450">
    <property type="entry name" value="RECOVERIN"/>
</dbReference>
<dbReference type="PANTHER" id="PTHR23055">
    <property type="entry name" value="CALCIUM BINDING PROTEINS"/>
    <property type="match status" value="1"/>
</dbReference>
<keyword evidence="9" id="KW-1185">Reference proteome</keyword>
<keyword evidence="5" id="KW-0106">Calcium</keyword>
<dbReference type="SMART" id="SM00054">
    <property type="entry name" value="EFh"/>
    <property type="match status" value="2"/>
</dbReference>
<sequence>MGHKNTKLSQKKVKLILSTTKFTEEEIYNWHRGFLVDCPTGVLSRSEFSTIYSIMFPRGDISTFTQVLFDRTDANNDGHICFVEFISTMSVMARGSFHERLTWLCGIFDQNGDGILDKKELIDLIKAMVALTGGNVCQDAAEDKANEIWKTMKKDIDLEEGIPMQDFVKATKARSLIKSQP</sequence>
<dbReference type="GO" id="GO:0005509">
    <property type="term" value="F:calcium ion binding"/>
    <property type="evidence" value="ECO:0007669"/>
    <property type="project" value="InterPro"/>
</dbReference>
<evidence type="ECO:0000259" key="7">
    <source>
        <dbReference type="PROSITE" id="PS50222"/>
    </source>
</evidence>